<dbReference type="EMBL" id="JAWCTQ010000016">
    <property type="protein sequence ID" value="MDT9683378.1"/>
    <property type="molecule type" value="Genomic_DNA"/>
</dbReference>
<proteinExistence type="predicted"/>
<dbReference type="RefSeq" id="WP_315878452.1">
    <property type="nucleotide sequence ID" value="NZ_JAWCTQ010000016.1"/>
</dbReference>
<evidence type="ECO:0000313" key="2">
    <source>
        <dbReference type="Proteomes" id="UP001250181"/>
    </source>
</evidence>
<name>A0ABU3QKS6_9ACTN</name>
<comment type="caution">
    <text evidence="1">The sequence shown here is derived from an EMBL/GenBank/DDBJ whole genome shotgun (WGS) entry which is preliminary data.</text>
</comment>
<sequence length="190" mass="21180">MRSSIESTATSGLANTISQLSYVDLTVKPNYIQVRDKQMAQKGVTDLKPYFATSPKRRAKKNGGWYLIIPIRVKTKDMTNSQYSEVRKAFSNATNKSISTAAIDGLFTGKSSPNTLSALSYKPKSDNLSRIGSKNNAKSTYVAFRTVSDKSSPSSWIIGRGQINKDTVSKTFEADLDRAVRYYLRQQERN</sequence>
<dbReference type="Proteomes" id="UP001250181">
    <property type="component" value="Unassembled WGS sequence"/>
</dbReference>
<evidence type="ECO:0000313" key="1">
    <source>
        <dbReference type="EMBL" id="MDT9683378.1"/>
    </source>
</evidence>
<protein>
    <submittedName>
        <fullName evidence="1">Uncharacterized protein</fullName>
    </submittedName>
</protein>
<gene>
    <name evidence="1" type="ORF">RND61_15035</name>
</gene>
<accession>A0ABU3QKS6</accession>
<keyword evidence="2" id="KW-1185">Reference proteome</keyword>
<organism evidence="1 2">
    <name type="scientific">Streptomyces tamarix</name>
    <dbReference type="NCBI Taxonomy" id="3078565"/>
    <lineage>
        <taxon>Bacteria</taxon>
        <taxon>Bacillati</taxon>
        <taxon>Actinomycetota</taxon>
        <taxon>Actinomycetes</taxon>
        <taxon>Kitasatosporales</taxon>
        <taxon>Streptomycetaceae</taxon>
        <taxon>Streptomyces</taxon>
    </lineage>
</organism>
<reference evidence="1 2" key="1">
    <citation type="submission" date="2023-09" db="EMBL/GenBank/DDBJ databases">
        <title>Streptomyces sp. nov.: A antagonism against Alternaria gaisen Producing Streptochlin, Isolated from Tamarix root soil.</title>
        <authorList>
            <person name="Chen Y."/>
        </authorList>
    </citation>
    <scope>NUCLEOTIDE SEQUENCE [LARGE SCALE GENOMIC DNA]</scope>
    <source>
        <strain evidence="1 2">TRM76323</strain>
    </source>
</reference>